<dbReference type="Gene3D" id="3.30.450.20">
    <property type="entry name" value="PAS domain"/>
    <property type="match status" value="2"/>
</dbReference>
<evidence type="ECO:0000256" key="2">
    <source>
        <dbReference type="ARBA" id="ARBA00004651"/>
    </source>
</evidence>
<evidence type="ECO:0000256" key="10">
    <source>
        <dbReference type="ARBA" id="ARBA00023012"/>
    </source>
</evidence>
<dbReference type="NCBIfam" id="TIGR00229">
    <property type="entry name" value="sensory_box"/>
    <property type="match status" value="1"/>
</dbReference>
<evidence type="ECO:0000256" key="1">
    <source>
        <dbReference type="ARBA" id="ARBA00000085"/>
    </source>
</evidence>
<evidence type="ECO:0000259" key="16">
    <source>
        <dbReference type="PROSITE" id="PS50113"/>
    </source>
</evidence>
<accession>A0A1T4W3U9</accession>
<dbReference type="InterPro" id="IPR035965">
    <property type="entry name" value="PAS-like_dom_sf"/>
</dbReference>
<dbReference type="GO" id="GO:0046983">
    <property type="term" value="F:protein dimerization activity"/>
    <property type="evidence" value="ECO:0007669"/>
    <property type="project" value="InterPro"/>
</dbReference>
<dbReference type="InterPro" id="IPR050482">
    <property type="entry name" value="Sensor_HK_TwoCompSys"/>
</dbReference>
<dbReference type="InterPro" id="IPR000014">
    <property type="entry name" value="PAS"/>
</dbReference>
<dbReference type="InterPro" id="IPR003660">
    <property type="entry name" value="HAMP_dom"/>
</dbReference>
<feature type="domain" description="PAS" evidence="15">
    <location>
        <begin position="464"/>
        <end position="502"/>
    </location>
</feature>
<dbReference type="SUPFAM" id="SSF55874">
    <property type="entry name" value="ATPase domain of HSP90 chaperone/DNA topoisomerase II/histidine kinase"/>
    <property type="match status" value="1"/>
</dbReference>
<dbReference type="PANTHER" id="PTHR24421:SF37">
    <property type="entry name" value="SENSOR HISTIDINE KINASE NARS"/>
    <property type="match status" value="1"/>
</dbReference>
<evidence type="ECO:0000256" key="4">
    <source>
        <dbReference type="ARBA" id="ARBA00022475"/>
    </source>
</evidence>
<evidence type="ECO:0000256" key="5">
    <source>
        <dbReference type="ARBA" id="ARBA00022553"/>
    </source>
</evidence>
<dbReference type="InterPro" id="IPR036890">
    <property type="entry name" value="HATPase_C_sf"/>
</dbReference>
<dbReference type="OrthoDB" id="6231at2"/>
<gene>
    <name evidence="18" type="ORF">SAMN02745704_00226</name>
</gene>
<keyword evidence="10" id="KW-0902">Two-component regulatory system</keyword>
<comment type="catalytic activity">
    <reaction evidence="1">
        <text>ATP + protein L-histidine = ADP + protein N-phospho-L-histidine.</text>
        <dbReference type="EC" id="2.7.13.3"/>
    </reaction>
</comment>
<keyword evidence="4" id="KW-1003">Cell membrane</keyword>
<dbReference type="PROSITE" id="PS50113">
    <property type="entry name" value="PAC"/>
    <property type="match status" value="1"/>
</dbReference>
<dbReference type="PROSITE" id="PS50109">
    <property type="entry name" value="HIS_KIN"/>
    <property type="match status" value="1"/>
</dbReference>
<protein>
    <recommendedName>
        <fullName evidence="3">histidine kinase</fullName>
        <ecNumber evidence="3">2.7.13.3</ecNumber>
    </recommendedName>
</protein>
<dbReference type="Gene3D" id="6.10.340.10">
    <property type="match status" value="1"/>
</dbReference>
<dbReference type="SUPFAM" id="SSF158472">
    <property type="entry name" value="HAMP domain-like"/>
    <property type="match status" value="1"/>
</dbReference>
<dbReference type="PANTHER" id="PTHR24421">
    <property type="entry name" value="NITRATE/NITRITE SENSOR PROTEIN NARX-RELATED"/>
    <property type="match status" value="1"/>
</dbReference>
<evidence type="ECO:0000256" key="8">
    <source>
        <dbReference type="ARBA" id="ARBA00022777"/>
    </source>
</evidence>
<dbReference type="EC" id="2.7.13.3" evidence="3"/>
<dbReference type="SUPFAM" id="SSF55785">
    <property type="entry name" value="PYP-like sensor domain (PAS domain)"/>
    <property type="match status" value="1"/>
</dbReference>
<feature type="region of interest" description="Disordered" evidence="12">
    <location>
        <begin position="803"/>
        <end position="822"/>
    </location>
</feature>
<name>A0A1T4W3U9_9BACT</name>
<dbReference type="SMART" id="SM00387">
    <property type="entry name" value="HATPase_c"/>
    <property type="match status" value="1"/>
</dbReference>
<dbReference type="GO" id="GO:0000155">
    <property type="term" value="F:phosphorelay sensor kinase activity"/>
    <property type="evidence" value="ECO:0007669"/>
    <property type="project" value="InterPro"/>
</dbReference>
<dbReference type="GO" id="GO:0005886">
    <property type="term" value="C:plasma membrane"/>
    <property type="evidence" value="ECO:0007669"/>
    <property type="project" value="UniProtKB-SubCell"/>
</dbReference>
<dbReference type="SMART" id="SM00304">
    <property type="entry name" value="HAMP"/>
    <property type="match status" value="1"/>
</dbReference>
<dbReference type="Pfam" id="PF07730">
    <property type="entry name" value="HisKA_3"/>
    <property type="match status" value="1"/>
</dbReference>
<dbReference type="CDD" id="cd06225">
    <property type="entry name" value="HAMP"/>
    <property type="match status" value="1"/>
</dbReference>
<dbReference type="AlphaFoldDB" id="A0A1T4W3U9"/>
<evidence type="ECO:0000313" key="19">
    <source>
        <dbReference type="Proteomes" id="UP000190027"/>
    </source>
</evidence>
<dbReference type="PROSITE" id="PS50112">
    <property type="entry name" value="PAS"/>
    <property type="match status" value="1"/>
</dbReference>
<evidence type="ECO:0000256" key="6">
    <source>
        <dbReference type="ARBA" id="ARBA00022679"/>
    </source>
</evidence>
<dbReference type="PROSITE" id="PS50885">
    <property type="entry name" value="HAMP"/>
    <property type="match status" value="1"/>
</dbReference>
<evidence type="ECO:0000256" key="3">
    <source>
        <dbReference type="ARBA" id="ARBA00012438"/>
    </source>
</evidence>
<proteinExistence type="predicted"/>
<organism evidence="18 19">
    <name type="scientific">Paucidesulfovibrio gracilis DSM 16080</name>
    <dbReference type="NCBI Taxonomy" id="1121449"/>
    <lineage>
        <taxon>Bacteria</taxon>
        <taxon>Pseudomonadati</taxon>
        <taxon>Thermodesulfobacteriota</taxon>
        <taxon>Desulfovibrionia</taxon>
        <taxon>Desulfovibrionales</taxon>
        <taxon>Desulfovibrionaceae</taxon>
        <taxon>Paucidesulfovibrio</taxon>
    </lineage>
</organism>
<dbReference type="InterPro" id="IPR000700">
    <property type="entry name" value="PAS-assoc_C"/>
</dbReference>
<dbReference type="RefSeq" id="WP_078715809.1">
    <property type="nucleotide sequence ID" value="NZ_FUYC01000001.1"/>
</dbReference>
<dbReference type="Gene3D" id="1.20.5.1930">
    <property type="match status" value="1"/>
</dbReference>
<dbReference type="CDD" id="cd00130">
    <property type="entry name" value="PAS"/>
    <property type="match status" value="1"/>
</dbReference>
<dbReference type="Proteomes" id="UP000190027">
    <property type="component" value="Unassembled WGS sequence"/>
</dbReference>
<dbReference type="SMART" id="SM00086">
    <property type="entry name" value="PAC"/>
    <property type="match status" value="1"/>
</dbReference>
<evidence type="ECO:0000259" key="14">
    <source>
        <dbReference type="PROSITE" id="PS50109"/>
    </source>
</evidence>
<evidence type="ECO:0000256" key="12">
    <source>
        <dbReference type="SAM" id="MobiDB-lite"/>
    </source>
</evidence>
<dbReference type="InterPro" id="IPR005467">
    <property type="entry name" value="His_kinase_dom"/>
</dbReference>
<dbReference type="InterPro" id="IPR001610">
    <property type="entry name" value="PAC"/>
</dbReference>
<feature type="domain" description="Histidine kinase" evidence="14">
    <location>
        <begin position="716"/>
        <end position="807"/>
    </location>
</feature>
<dbReference type="STRING" id="1121449.SAMN02745704_00226"/>
<keyword evidence="11 13" id="KW-0472">Membrane</keyword>
<keyword evidence="19" id="KW-1185">Reference proteome</keyword>
<evidence type="ECO:0000259" key="15">
    <source>
        <dbReference type="PROSITE" id="PS50112"/>
    </source>
</evidence>
<evidence type="ECO:0000256" key="7">
    <source>
        <dbReference type="ARBA" id="ARBA00022692"/>
    </source>
</evidence>
<feature type="compositionally biased region" description="Polar residues" evidence="12">
    <location>
        <begin position="812"/>
        <end position="822"/>
    </location>
</feature>
<reference evidence="18 19" key="1">
    <citation type="submission" date="2017-02" db="EMBL/GenBank/DDBJ databases">
        <authorList>
            <person name="Peterson S.W."/>
        </authorList>
    </citation>
    <scope>NUCLEOTIDE SEQUENCE [LARGE SCALE GENOMIC DNA]</scope>
    <source>
        <strain evidence="18 19">DSM 16080</strain>
    </source>
</reference>
<keyword evidence="7 13" id="KW-0812">Transmembrane</keyword>
<dbReference type="InterPro" id="IPR011712">
    <property type="entry name" value="Sig_transdc_His_kin_sub3_dim/P"/>
</dbReference>
<keyword evidence="8" id="KW-0418">Kinase</keyword>
<dbReference type="Pfam" id="PF00672">
    <property type="entry name" value="HAMP"/>
    <property type="match status" value="1"/>
</dbReference>
<sequence>MLPLPLPRLVARFSLVLLGSILATAALVSFISLDQINALGEFSAEQNERSIRALARSSLASAVQERALHYQSIFYQAEKTVRYTASSLGRFLSQEAFYGQRNFNPKERLIRRSANGVFTNDLESLASGAYWDFDTPTPKIRQRINALSHVDPLLRHCQQATAGSVAAWVITADALSRYYPNIHHAQFMPSPEELDYRDDVCFASVTPEANPKGGPLWNEIYQDSMGQGLVVTLSMPVHDDQGKFVAATGVDISVQRLIRHVLDGNSQQGFSFLITDQGGLIAFPTGKLHLFGLNAADHLRPGELLRIGLTDSQDPAIRTAAQAMRDEPQGVLSLRLEQTPYLLAFERLPSTNWRLGYVISESNLLSSVRRTREALDQARVDTTRSILLITLLILPVCFITTLYFFMRNLFSPVRRILDVIRRVAGGEMQARVHLRQNDELAELAEAVNDMTERLEEKQTFLTQAETKYRTLFENATVGLFRSTPDGRLLSANTTLAAMLGYNTPAQCVAELEDIAEQTYATPSVRKKFREHVEGHPRPDPFIYQLRRRNGELIWVECTARAVRGSGNTVLFYEGSVMDITDRKRAEEYRNILSREILRIQEFERRRVALDLHDNVAQDLSALKIAFETLFDDEADLPPQTRERALRCAEILGKSIASVRDMAHDLRPSGLDQIGLDKTIADYCRSVASVTGLQVDFSSAGMDYVRLDGDAGIHVFRIVQEALSNVRKHSGADTATVRLVASHPNVILRVEDNGAGFDYPRRSHEAILEKRMGLPGLMERANMLGGKLDIQSKPGRGTRLRLEFPIAPDSRNQHSPPSGSTHR</sequence>
<keyword evidence="9 13" id="KW-1133">Transmembrane helix</keyword>
<evidence type="ECO:0000313" key="18">
    <source>
        <dbReference type="EMBL" id="SKA71867.1"/>
    </source>
</evidence>
<keyword evidence="5" id="KW-0597">Phosphoprotein</keyword>
<dbReference type="Gene3D" id="3.30.565.10">
    <property type="entry name" value="Histidine kinase-like ATPase, C-terminal domain"/>
    <property type="match status" value="1"/>
</dbReference>
<dbReference type="EMBL" id="FUYC01000001">
    <property type="protein sequence ID" value="SKA71867.1"/>
    <property type="molecule type" value="Genomic_DNA"/>
</dbReference>
<dbReference type="InterPro" id="IPR003594">
    <property type="entry name" value="HATPase_dom"/>
</dbReference>
<keyword evidence="6" id="KW-0808">Transferase</keyword>
<feature type="transmembrane region" description="Helical" evidence="13">
    <location>
        <begin position="386"/>
        <end position="406"/>
    </location>
</feature>
<dbReference type="Pfam" id="PF02518">
    <property type="entry name" value="HATPase_c"/>
    <property type="match status" value="1"/>
</dbReference>
<feature type="domain" description="HAMP" evidence="17">
    <location>
        <begin position="407"/>
        <end position="459"/>
    </location>
</feature>
<evidence type="ECO:0000259" key="17">
    <source>
        <dbReference type="PROSITE" id="PS50885"/>
    </source>
</evidence>
<evidence type="ECO:0000256" key="11">
    <source>
        <dbReference type="ARBA" id="ARBA00023136"/>
    </source>
</evidence>
<evidence type="ECO:0000256" key="9">
    <source>
        <dbReference type="ARBA" id="ARBA00022989"/>
    </source>
</evidence>
<comment type="subcellular location">
    <subcellularLocation>
        <location evidence="2">Cell membrane</location>
        <topology evidence="2">Multi-pass membrane protein</topology>
    </subcellularLocation>
</comment>
<dbReference type="CDD" id="cd16917">
    <property type="entry name" value="HATPase_UhpB-NarQ-NarX-like"/>
    <property type="match status" value="1"/>
</dbReference>
<feature type="domain" description="PAC" evidence="16">
    <location>
        <begin position="539"/>
        <end position="591"/>
    </location>
</feature>
<feature type="transmembrane region" description="Helical" evidence="13">
    <location>
        <begin position="12"/>
        <end position="33"/>
    </location>
</feature>
<dbReference type="Pfam" id="PF13426">
    <property type="entry name" value="PAS_9"/>
    <property type="match status" value="1"/>
</dbReference>
<evidence type="ECO:0000256" key="13">
    <source>
        <dbReference type="SAM" id="Phobius"/>
    </source>
</evidence>